<dbReference type="STRING" id="196109.A0A136J010"/>
<dbReference type="CDD" id="cd00067">
    <property type="entry name" value="GAL4"/>
    <property type="match status" value="1"/>
</dbReference>
<dbReference type="PROSITE" id="PS50048">
    <property type="entry name" value="ZN2_CY6_FUNGAL_2"/>
    <property type="match status" value="1"/>
</dbReference>
<dbReference type="GO" id="GO:0000981">
    <property type="term" value="F:DNA-binding transcription factor activity, RNA polymerase II-specific"/>
    <property type="evidence" value="ECO:0007669"/>
    <property type="project" value="InterPro"/>
</dbReference>
<feature type="compositionally biased region" description="Low complexity" evidence="2">
    <location>
        <begin position="113"/>
        <end position="127"/>
    </location>
</feature>
<feature type="region of interest" description="Disordered" evidence="2">
    <location>
        <begin position="54"/>
        <end position="135"/>
    </location>
</feature>
<dbReference type="PANTHER" id="PTHR37534">
    <property type="entry name" value="TRANSCRIPTIONAL ACTIVATOR PROTEIN UGA3"/>
    <property type="match status" value="1"/>
</dbReference>
<dbReference type="SUPFAM" id="SSF57701">
    <property type="entry name" value="Zn2/Cys6 DNA-binding domain"/>
    <property type="match status" value="1"/>
</dbReference>
<proteinExistence type="predicted"/>
<dbReference type="InterPro" id="IPR036864">
    <property type="entry name" value="Zn2-C6_fun-type_DNA-bd_sf"/>
</dbReference>
<feature type="compositionally biased region" description="Low complexity" evidence="2">
    <location>
        <begin position="80"/>
        <end position="104"/>
    </location>
</feature>
<dbReference type="PROSITE" id="PS00463">
    <property type="entry name" value="ZN2_CY6_FUNGAL_1"/>
    <property type="match status" value="1"/>
</dbReference>
<dbReference type="AlphaFoldDB" id="A0A136J010"/>
<dbReference type="Pfam" id="PF00172">
    <property type="entry name" value="Zn_clus"/>
    <property type="match status" value="1"/>
</dbReference>
<dbReference type="Gene3D" id="4.10.240.10">
    <property type="entry name" value="Zn(2)-C6 fungal-type DNA-binding domain"/>
    <property type="match status" value="1"/>
</dbReference>
<gene>
    <name evidence="4" type="ORF">Micbo1qcDRAFT_70271</name>
</gene>
<keyword evidence="5" id="KW-1185">Reference proteome</keyword>
<sequence>MERSRTGCATCRKRKRKCDEGRPGCRACAARGVECGGYELELRWGNAVASRGHLAGATTPVRPPQAPRSASQHRQRDHPQQQQKAQQQPPQQQHQQQTSDAASQFPSPPQGNAASSSTWGSSPATSTPRGGPEVEPTFEKFLQIGLRRLYASSADDWVESMFRELSIDSLALTTAGVAMQTYVDEGRSQQTLHEITRALRTLREELHERRDVLSAPTMCACLLVCSLQLFEGEPWTKNLKLMTDLYNLGGSLDALQPDPQFDINLRHQLEVLAMMDIPFLVLGRTSPSLGLWTRFRSLQDSWAGGRLKGYEPVSGLSRSLLDLLALSAERQDDAIELELWLWVDEPGQLIQSQHWDAVRHAAILRMRRCRHYASQGASPQDAHSPQSATSPVPQSEIILYRLLSHLEALINGLERPENNGILSTHATLFPMTEASLLVKSLRKHKAWTQPLVRLREHAFSSDGAPPPVATILFELLREAWHTGEDFFDIEKAAQARAVELAIF</sequence>
<keyword evidence="1" id="KW-0539">Nucleus</keyword>
<dbReference type="Proteomes" id="UP000070501">
    <property type="component" value="Unassembled WGS sequence"/>
</dbReference>
<evidence type="ECO:0000313" key="5">
    <source>
        <dbReference type="Proteomes" id="UP000070501"/>
    </source>
</evidence>
<reference evidence="5" key="1">
    <citation type="submission" date="2016-02" db="EMBL/GenBank/DDBJ databases">
        <title>Draft genome sequence of Microdochium bolleyi, a fungal endophyte of beachgrass.</title>
        <authorList>
            <consortium name="DOE Joint Genome Institute"/>
            <person name="David A.S."/>
            <person name="May G."/>
            <person name="Haridas S."/>
            <person name="Lim J."/>
            <person name="Wang M."/>
            <person name="Labutti K."/>
            <person name="Lipzen A."/>
            <person name="Barry K."/>
            <person name="Grigoriev I.V."/>
        </authorList>
    </citation>
    <scope>NUCLEOTIDE SEQUENCE [LARGE SCALE GENOMIC DNA]</scope>
    <source>
        <strain evidence="5">J235TASD1</strain>
    </source>
</reference>
<name>A0A136J010_9PEZI</name>
<dbReference type="InterPro" id="IPR001138">
    <property type="entry name" value="Zn2Cys6_DnaBD"/>
</dbReference>
<organism evidence="4 5">
    <name type="scientific">Microdochium bolleyi</name>
    <dbReference type="NCBI Taxonomy" id="196109"/>
    <lineage>
        <taxon>Eukaryota</taxon>
        <taxon>Fungi</taxon>
        <taxon>Dikarya</taxon>
        <taxon>Ascomycota</taxon>
        <taxon>Pezizomycotina</taxon>
        <taxon>Sordariomycetes</taxon>
        <taxon>Xylariomycetidae</taxon>
        <taxon>Xylariales</taxon>
        <taxon>Microdochiaceae</taxon>
        <taxon>Microdochium</taxon>
    </lineage>
</organism>
<evidence type="ECO:0000259" key="3">
    <source>
        <dbReference type="PROSITE" id="PS50048"/>
    </source>
</evidence>
<dbReference type="OrthoDB" id="3251668at2759"/>
<dbReference type="PANTHER" id="PTHR37534:SF46">
    <property type="entry name" value="ZN(II)2CYS6 TRANSCRIPTION FACTOR (EUROFUNG)"/>
    <property type="match status" value="1"/>
</dbReference>
<protein>
    <recommendedName>
        <fullName evidence="3">Zn(2)-C6 fungal-type domain-containing protein</fullName>
    </recommendedName>
</protein>
<dbReference type="InParanoid" id="A0A136J010"/>
<dbReference type="SMART" id="SM00066">
    <property type="entry name" value="GAL4"/>
    <property type="match status" value="1"/>
</dbReference>
<evidence type="ECO:0000313" key="4">
    <source>
        <dbReference type="EMBL" id="KXJ90346.1"/>
    </source>
</evidence>
<accession>A0A136J010</accession>
<feature type="domain" description="Zn(2)-C6 fungal-type" evidence="3">
    <location>
        <begin position="7"/>
        <end position="35"/>
    </location>
</feature>
<evidence type="ECO:0000256" key="1">
    <source>
        <dbReference type="ARBA" id="ARBA00023242"/>
    </source>
</evidence>
<evidence type="ECO:0000256" key="2">
    <source>
        <dbReference type="SAM" id="MobiDB-lite"/>
    </source>
</evidence>
<dbReference type="EMBL" id="KQ964252">
    <property type="protein sequence ID" value="KXJ90346.1"/>
    <property type="molecule type" value="Genomic_DNA"/>
</dbReference>
<dbReference type="GO" id="GO:0008270">
    <property type="term" value="F:zinc ion binding"/>
    <property type="evidence" value="ECO:0007669"/>
    <property type="project" value="InterPro"/>
</dbReference>